<dbReference type="SUPFAM" id="SSF55424">
    <property type="entry name" value="FAD/NAD-linked reductases, dimerisation (C-terminal) domain"/>
    <property type="match status" value="1"/>
</dbReference>
<dbReference type="RefSeq" id="WP_124799707.1">
    <property type="nucleotide sequence ID" value="NZ_CP034170.1"/>
</dbReference>
<gene>
    <name evidence="7" type="ORF">EH165_12315</name>
</gene>
<accession>A0A3G8ZNI1</accession>
<dbReference type="AlphaFoldDB" id="A0A3G8ZNI1"/>
<evidence type="ECO:0000256" key="2">
    <source>
        <dbReference type="ARBA" id="ARBA00022630"/>
    </source>
</evidence>
<dbReference type="OrthoDB" id="1145at2"/>
<proteinExistence type="predicted"/>
<reference evidence="7 8" key="2">
    <citation type="submission" date="2018-12" db="EMBL/GenBank/DDBJ databases">
        <title>Nakamurella antarcticus sp. nov., isolated from Antarctica South Shetland Islands soil.</title>
        <authorList>
            <person name="Peng F."/>
        </authorList>
    </citation>
    <scope>NUCLEOTIDE SEQUENCE [LARGE SCALE GENOMIC DNA]</scope>
    <source>
        <strain evidence="7 8">S14-144</strain>
    </source>
</reference>
<comment type="cofactor">
    <cofactor evidence="1">
        <name>FAD</name>
        <dbReference type="ChEBI" id="CHEBI:57692"/>
    </cofactor>
</comment>
<feature type="domain" description="Reductase C-terminal" evidence="6">
    <location>
        <begin position="322"/>
        <end position="408"/>
    </location>
</feature>
<dbReference type="PANTHER" id="PTHR43557">
    <property type="entry name" value="APOPTOSIS-INDUCING FACTOR 1"/>
    <property type="match status" value="1"/>
</dbReference>
<dbReference type="InterPro" id="IPR036188">
    <property type="entry name" value="FAD/NAD-bd_sf"/>
</dbReference>
<dbReference type="Gene3D" id="3.30.390.30">
    <property type="match status" value="1"/>
</dbReference>
<organism evidence="7 8">
    <name type="scientific">Nakamurella antarctica</name>
    <dbReference type="NCBI Taxonomy" id="1902245"/>
    <lineage>
        <taxon>Bacteria</taxon>
        <taxon>Bacillati</taxon>
        <taxon>Actinomycetota</taxon>
        <taxon>Actinomycetes</taxon>
        <taxon>Nakamurellales</taxon>
        <taxon>Nakamurellaceae</taxon>
        <taxon>Nakamurella</taxon>
    </lineage>
</organism>
<evidence type="ECO:0000259" key="6">
    <source>
        <dbReference type="Pfam" id="PF14759"/>
    </source>
</evidence>
<dbReference type="Pfam" id="PF07992">
    <property type="entry name" value="Pyr_redox_2"/>
    <property type="match status" value="1"/>
</dbReference>
<dbReference type="Proteomes" id="UP000268084">
    <property type="component" value="Chromosome"/>
</dbReference>
<keyword evidence="3" id="KW-0274">FAD</keyword>
<dbReference type="InterPro" id="IPR023753">
    <property type="entry name" value="FAD/NAD-binding_dom"/>
</dbReference>
<protein>
    <submittedName>
        <fullName evidence="7">NAD(P)/FAD-dependent oxidoreductase</fullName>
    </submittedName>
</protein>
<dbReference type="PRINTS" id="PR00411">
    <property type="entry name" value="PNDRDTASEI"/>
</dbReference>
<reference evidence="7 8" key="1">
    <citation type="submission" date="2018-11" db="EMBL/GenBank/DDBJ databases">
        <authorList>
            <person name="Da X."/>
        </authorList>
    </citation>
    <scope>NUCLEOTIDE SEQUENCE [LARGE SCALE GENOMIC DNA]</scope>
    <source>
        <strain evidence="7 8">S14-144</strain>
    </source>
</reference>
<dbReference type="InterPro" id="IPR028202">
    <property type="entry name" value="Reductase_C"/>
</dbReference>
<evidence type="ECO:0000313" key="7">
    <source>
        <dbReference type="EMBL" id="AZI58803.1"/>
    </source>
</evidence>
<evidence type="ECO:0000256" key="1">
    <source>
        <dbReference type="ARBA" id="ARBA00001974"/>
    </source>
</evidence>
<dbReference type="EMBL" id="CP034170">
    <property type="protein sequence ID" value="AZI58803.1"/>
    <property type="molecule type" value="Genomic_DNA"/>
</dbReference>
<dbReference type="GO" id="GO:0016651">
    <property type="term" value="F:oxidoreductase activity, acting on NAD(P)H"/>
    <property type="evidence" value="ECO:0007669"/>
    <property type="project" value="TreeGrafter"/>
</dbReference>
<keyword evidence="8" id="KW-1185">Reference proteome</keyword>
<dbReference type="PRINTS" id="PR00368">
    <property type="entry name" value="FADPNR"/>
</dbReference>
<dbReference type="SUPFAM" id="SSF51905">
    <property type="entry name" value="FAD/NAD(P)-binding domain"/>
    <property type="match status" value="2"/>
</dbReference>
<dbReference type="KEGG" id="nak:EH165_12315"/>
<keyword evidence="2" id="KW-0285">Flavoprotein</keyword>
<evidence type="ECO:0000256" key="3">
    <source>
        <dbReference type="ARBA" id="ARBA00022827"/>
    </source>
</evidence>
<evidence type="ECO:0000259" key="5">
    <source>
        <dbReference type="Pfam" id="PF07992"/>
    </source>
</evidence>
<evidence type="ECO:0000256" key="4">
    <source>
        <dbReference type="ARBA" id="ARBA00023002"/>
    </source>
</evidence>
<dbReference type="InterPro" id="IPR050446">
    <property type="entry name" value="FAD-oxidoreductase/Apoptosis"/>
</dbReference>
<dbReference type="Pfam" id="PF14759">
    <property type="entry name" value="Reductase_C"/>
    <property type="match status" value="1"/>
</dbReference>
<name>A0A3G8ZNI1_9ACTN</name>
<dbReference type="Gene3D" id="3.50.50.60">
    <property type="entry name" value="FAD/NAD(P)-binding domain"/>
    <property type="match status" value="2"/>
</dbReference>
<keyword evidence="4" id="KW-0560">Oxidoreductase</keyword>
<dbReference type="PANTHER" id="PTHR43557:SF2">
    <property type="entry name" value="RIESKE DOMAIN-CONTAINING PROTEIN-RELATED"/>
    <property type="match status" value="1"/>
</dbReference>
<evidence type="ECO:0000313" key="8">
    <source>
        <dbReference type="Proteomes" id="UP000268084"/>
    </source>
</evidence>
<sequence>MESDKVFVVIGGGEAGGKAVQTLREEGFGGKIVLVAAEDRLPYERPPLSKSYLQGEPYKSEGSLQDEQWYQDHDIDLRLGCRAVSVNRADHEVQLDDGTRLAYDKLLIATGAQPRTLDVPGADLAGVHYLRTMKDADALGNSLESKPRVVIVGAGWIGLEVAAVARQRGCDVTVIEPNDIPLQASMGSRIGKFFAQVHREHGVSFSFGQGVTAFTGTSTVAAVVTEDGTETPAHVVVVGVGVRPDVALVDADLLADDGGVLVDEQMRTADPDVFAAGDIASVDNALYGHRIRVEHWANALMGGKIAAQSMLGRDSEFDPAPFFFTDQYDLGMEYAGWVDAQAAGDPVIRGDMDASSFHAFWLTDGVVVAGMHVNSWDEGIAPVQKLIRGKVRVDPTRLADTSVPLSDLIPKD</sequence>
<feature type="domain" description="FAD/NAD(P)-binding" evidence="5">
    <location>
        <begin position="8"/>
        <end position="302"/>
    </location>
</feature>
<dbReference type="GO" id="GO:0005737">
    <property type="term" value="C:cytoplasm"/>
    <property type="evidence" value="ECO:0007669"/>
    <property type="project" value="TreeGrafter"/>
</dbReference>
<dbReference type="InterPro" id="IPR016156">
    <property type="entry name" value="FAD/NAD-linked_Rdtase_dimer_sf"/>
</dbReference>